<feature type="transmembrane region" description="Helical" evidence="1">
    <location>
        <begin position="101"/>
        <end position="120"/>
    </location>
</feature>
<organism evidence="2 3">
    <name type="scientific">Heliomicrobium gestii</name>
    <name type="common">Heliobacterium gestii</name>
    <dbReference type="NCBI Taxonomy" id="2699"/>
    <lineage>
        <taxon>Bacteria</taxon>
        <taxon>Bacillati</taxon>
        <taxon>Bacillota</taxon>
        <taxon>Clostridia</taxon>
        <taxon>Eubacteriales</taxon>
        <taxon>Heliobacteriaceae</taxon>
        <taxon>Heliomicrobium</taxon>
    </lineage>
</organism>
<dbReference type="EMBL" id="WXEX01000003">
    <property type="protein sequence ID" value="MZP42350.1"/>
    <property type="molecule type" value="Genomic_DNA"/>
</dbReference>
<feature type="transmembrane region" description="Helical" evidence="1">
    <location>
        <begin position="40"/>
        <end position="64"/>
    </location>
</feature>
<gene>
    <name evidence="2" type="ORF">GTO89_04750</name>
</gene>
<evidence type="ECO:0000313" key="2">
    <source>
        <dbReference type="EMBL" id="MZP42350.1"/>
    </source>
</evidence>
<comment type="caution">
    <text evidence="2">The sequence shown here is derived from an EMBL/GenBank/DDBJ whole genome shotgun (WGS) entry which is preliminary data.</text>
</comment>
<sequence>MQATTSRDFWTAVDQRKPYIEVSDESLIRRILLKHHTFRFFGLTFLLTALGSAVVIPLILFRYIPSDSDVWFLEEMIDLLELLDFDVEVENEETLWFVRNFMRTYVMVFIQGWLARFFYVRTINGKYSLRRDPAILSVDHRLSPYTSRFLGIRFYPTVPPACPECGQESVSVQGILIQCAHCQWVGWKRGLH</sequence>
<dbReference type="AlphaFoldDB" id="A0A845LBQ2"/>
<reference evidence="2 3" key="1">
    <citation type="submission" date="2020-01" db="EMBL/GenBank/DDBJ databases">
        <title>Whole genome sequence of Heliobacterium gestii DSM 11169.</title>
        <authorList>
            <person name="Kyndt J.A."/>
            <person name="Meyer T.E."/>
        </authorList>
    </citation>
    <scope>NUCLEOTIDE SEQUENCE [LARGE SCALE GENOMIC DNA]</scope>
    <source>
        <strain evidence="2 3">DSM 11169</strain>
    </source>
</reference>
<keyword evidence="3" id="KW-1185">Reference proteome</keyword>
<dbReference type="Proteomes" id="UP000471031">
    <property type="component" value="Unassembled WGS sequence"/>
</dbReference>
<keyword evidence="1" id="KW-0812">Transmembrane</keyword>
<keyword evidence="1" id="KW-0472">Membrane</keyword>
<proteinExistence type="predicted"/>
<name>A0A845LBQ2_HELGE</name>
<evidence type="ECO:0000256" key="1">
    <source>
        <dbReference type="SAM" id="Phobius"/>
    </source>
</evidence>
<keyword evidence="1" id="KW-1133">Transmembrane helix</keyword>
<evidence type="ECO:0000313" key="3">
    <source>
        <dbReference type="Proteomes" id="UP000471031"/>
    </source>
</evidence>
<dbReference type="OrthoDB" id="9832427at2"/>
<dbReference type="RefSeq" id="WP_161260916.1">
    <property type="nucleotide sequence ID" value="NZ_JAFBDC010000006.1"/>
</dbReference>
<accession>A0A845LBQ2</accession>
<protein>
    <submittedName>
        <fullName evidence="2">Uncharacterized protein</fullName>
    </submittedName>
</protein>